<dbReference type="SUPFAM" id="SSF52283">
    <property type="entry name" value="Formate/glycerate dehydrogenase catalytic domain-like"/>
    <property type="match status" value="1"/>
</dbReference>
<dbReference type="Pfam" id="PF00389">
    <property type="entry name" value="2-Hacid_dh"/>
    <property type="match status" value="1"/>
</dbReference>
<keyword evidence="3" id="KW-0520">NAD</keyword>
<evidence type="ECO:0000313" key="7">
    <source>
        <dbReference type="EMBL" id="ODA32264.1"/>
    </source>
</evidence>
<evidence type="ECO:0000256" key="3">
    <source>
        <dbReference type="ARBA" id="ARBA00023027"/>
    </source>
</evidence>
<feature type="domain" description="D-isomer specific 2-hydroxyacid dehydrogenase NAD-binding" evidence="6">
    <location>
        <begin position="111"/>
        <end position="289"/>
    </location>
</feature>
<evidence type="ECO:0000259" key="5">
    <source>
        <dbReference type="Pfam" id="PF00389"/>
    </source>
</evidence>
<evidence type="ECO:0000313" key="8">
    <source>
        <dbReference type="Proteomes" id="UP000094936"/>
    </source>
</evidence>
<dbReference type="Gene3D" id="3.40.50.720">
    <property type="entry name" value="NAD(P)-binding Rossmann-like Domain"/>
    <property type="match status" value="2"/>
</dbReference>
<evidence type="ECO:0000256" key="2">
    <source>
        <dbReference type="ARBA" id="ARBA00023002"/>
    </source>
</evidence>
<dbReference type="PANTHER" id="PTHR42789:SF1">
    <property type="entry name" value="D-ISOMER SPECIFIC 2-HYDROXYACID DEHYDROGENASE FAMILY PROTEIN (AFU_ORTHOLOGUE AFUA_6G10090)"/>
    <property type="match status" value="1"/>
</dbReference>
<keyword evidence="2 4" id="KW-0560">Oxidoreductase</keyword>
<sequence length="322" mass="36178">MKITLLDDYQNVVKDIKSFQLLKEHDVQIIHQPDLEHHVLVEKLKDTEVLVLIRERTKITESLLAVLPNLRLISQTGKVSHHIDPVLCRKYGVDVAEGIGSPIAPSELCWALIMAASRQIPNYMAHFSNGKWQQSGHPKLGRTLHGLTLGIWGYGKIGQRIAQYANAFGMRVIVWGSRRSRNQACSDGFTAADSKECFFHEADIVSLHLRLNDATRHIVKREDLAAMKSDSLFVNVSRSELVEPDALYLEISANPNKQAALDVYDREPANIDNEPLLTLPNVTCTPHLGYVENNSYELYFDSAFKNVVAFASGQPQNLVRID</sequence>
<dbReference type="InterPro" id="IPR006139">
    <property type="entry name" value="D-isomer_2_OHA_DH_cat_dom"/>
</dbReference>
<dbReference type="InterPro" id="IPR036291">
    <property type="entry name" value="NAD(P)-bd_dom_sf"/>
</dbReference>
<proteinExistence type="inferred from homology"/>
<feature type="domain" description="D-isomer specific 2-hydroxyacid dehydrogenase catalytic" evidence="5">
    <location>
        <begin position="19"/>
        <end position="319"/>
    </location>
</feature>
<keyword evidence="8" id="KW-1185">Reference proteome</keyword>
<dbReference type="Proteomes" id="UP000094936">
    <property type="component" value="Unassembled WGS sequence"/>
</dbReference>
<dbReference type="Pfam" id="PF02826">
    <property type="entry name" value="2-Hacid_dh_C"/>
    <property type="match status" value="1"/>
</dbReference>
<evidence type="ECO:0000256" key="1">
    <source>
        <dbReference type="ARBA" id="ARBA00005854"/>
    </source>
</evidence>
<dbReference type="AlphaFoldDB" id="A0A1C3EGC9"/>
<dbReference type="CDD" id="cd12169">
    <property type="entry name" value="PGDH_like_1"/>
    <property type="match status" value="1"/>
</dbReference>
<comment type="similarity">
    <text evidence="1 4">Belongs to the D-isomer specific 2-hydroxyacid dehydrogenase family.</text>
</comment>
<gene>
    <name evidence="7" type="ORF">A8L45_13815</name>
</gene>
<dbReference type="STRING" id="1080227.A8L45_13815"/>
<dbReference type="EMBL" id="LYBM01000025">
    <property type="protein sequence ID" value="ODA32264.1"/>
    <property type="molecule type" value="Genomic_DNA"/>
</dbReference>
<protein>
    <submittedName>
        <fullName evidence="7">3-phosphoglycerate dehydrogenase</fullName>
    </submittedName>
</protein>
<accession>A0A1C3EGC9</accession>
<evidence type="ECO:0000259" key="6">
    <source>
        <dbReference type="Pfam" id="PF02826"/>
    </source>
</evidence>
<comment type="caution">
    <text evidence="7">The sequence shown here is derived from an EMBL/GenBank/DDBJ whole genome shotgun (WGS) entry which is preliminary data.</text>
</comment>
<name>A0A1C3EGC9_9GAMM</name>
<dbReference type="InterPro" id="IPR006140">
    <property type="entry name" value="D-isomer_DH_NAD-bd"/>
</dbReference>
<evidence type="ECO:0000256" key="4">
    <source>
        <dbReference type="RuleBase" id="RU003719"/>
    </source>
</evidence>
<reference evidence="7 8" key="1">
    <citation type="submission" date="2016-05" db="EMBL/GenBank/DDBJ databases">
        <title>Genomic Taxonomy of the Vibrionaceae.</title>
        <authorList>
            <person name="Gomez-Gil B."/>
            <person name="Enciso-Ibarra J."/>
        </authorList>
    </citation>
    <scope>NUCLEOTIDE SEQUENCE [LARGE SCALE GENOMIC DNA]</scope>
    <source>
        <strain evidence="7 8">CAIM 1920</strain>
    </source>
</reference>
<dbReference type="RefSeq" id="WP_068903254.1">
    <property type="nucleotide sequence ID" value="NZ_JBHUIF010000016.1"/>
</dbReference>
<dbReference type="GO" id="GO:0016616">
    <property type="term" value="F:oxidoreductase activity, acting on the CH-OH group of donors, NAD or NADP as acceptor"/>
    <property type="evidence" value="ECO:0007669"/>
    <property type="project" value="InterPro"/>
</dbReference>
<dbReference type="PANTHER" id="PTHR42789">
    <property type="entry name" value="D-ISOMER SPECIFIC 2-HYDROXYACID DEHYDROGENASE FAMILY PROTEIN (AFU_ORTHOLOGUE AFUA_6G10090)"/>
    <property type="match status" value="1"/>
</dbReference>
<dbReference type="GO" id="GO:0051287">
    <property type="term" value="F:NAD binding"/>
    <property type="evidence" value="ECO:0007669"/>
    <property type="project" value="InterPro"/>
</dbReference>
<dbReference type="InterPro" id="IPR050857">
    <property type="entry name" value="D-2-hydroxyacid_DH"/>
</dbReference>
<organism evidence="7 8">
    <name type="scientific">Veronia pacifica</name>
    <dbReference type="NCBI Taxonomy" id="1080227"/>
    <lineage>
        <taxon>Bacteria</taxon>
        <taxon>Pseudomonadati</taxon>
        <taxon>Pseudomonadota</taxon>
        <taxon>Gammaproteobacteria</taxon>
        <taxon>Vibrionales</taxon>
        <taxon>Vibrionaceae</taxon>
        <taxon>Veronia</taxon>
    </lineage>
</organism>
<dbReference type="SUPFAM" id="SSF51735">
    <property type="entry name" value="NAD(P)-binding Rossmann-fold domains"/>
    <property type="match status" value="1"/>
</dbReference>
<dbReference type="OrthoDB" id="9805416at2"/>